<evidence type="ECO:0000256" key="7">
    <source>
        <dbReference type="ARBA" id="ARBA00022833"/>
    </source>
</evidence>
<dbReference type="Gene3D" id="3.90.1800.10">
    <property type="entry name" value="RNA polymerase alpha subunit dimerisation domain"/>
    <property type="match status" value="1"/>
</dbReference>
<dbReference type="InterPro" id="IPR014724">
    <property type="entry name" value="RNA_pol_RPB2_OB-fold"/>
</dbReference>
<dbReference type="EC" id="2.7.7.6" evidence="11"/>
<keyword evidence="2 11" id="KW-0240">DNA-directed RNA polymerase</keyword>
<evidence type="ECO:0000256" key="12">
    <source>
        <dbReference type="SAM" id="MobiDB-lite"/>
    </source>
</evidence>
<evidence type="ECO:0000256" key="10">
    <source>
        <dbReference type="RuleBase" id="RU000434"/>
    </source>
</evidence>
<evidence type="ECO:0000256" key="3">
    <source>
        <dbReference type="ARBA" id="ARBA00022679"/>
    </source>
</evidence>
<comment type="catalytic activity">
    <reaction evidence="9 11">
        <text>RNA(n) + a ribonucleoside 5'-triphosphate = RNA(n+1) + diphosphate</text>
        <dbReference type="Rhea" id="RHEA:21248"/>
        <dbReference type="Rhea" id="RHEA-COMP:14527"/>
        <dbReference type="Rhea" id="RHEA-COMP:17342"/>
        <dbReference type="ChEBI" id="CHEBI:33019"/>
        <dbReference type="ChEBI" id="CHEBI:61557"/>
        <dbReference type="ChEBI" id="CHEBI:140395"/>
        <dbReference type="EC" id="2.7.7.6"/>
    </reaction>
</comment>
<organism evidence="20">
    <name type="scientific">Mimiviridae sp. ChoanoV1</name>
    <dbReference type="NCBI Taxonomy" id="2596887"/>
    <lineage>
        <taxon>Viruses</taxon>
        <taxon>Varidnaviria</taxon>
        <taxon>Bamfordvirae</taxon>
        <taxon>Nucleocytoviricota</taxon>
        <taxon>Megaviricetes</taxon>
        <taxon>Imitervirales</taxon>
        <taxon>Schizomimiviridae</taxon>
    </lineage>
</organism>
<evidence type="ECO:0000259" key="15">
    <source>
        <dbReference type="Pfam" id="PF04561"/>
    </source>
</evidence>
<feature type="region of interest" description="Disordered" evidence="12">
    <location>
        <begin position="850"/>
        <end position="871"/>
    </location>
</feature>
<evidence type="ECO:0000256" key="8">
    <source>
        <dbReference type="ARBA" id="ARBA00023163"/>
    </source>
</evidence>
<dbReference type="InterPro" id="IPR015712">
    <property type="entry name" value="DNA-dir_RNA_pol_su2"/>
</dbReference>
<feature type="compositionally biased region" description="Basic and acidic residues" evidence="12">
    <location>
        <begin position="850"/>
        <end position="865"/>
    </location>
</feature>
<dbReference type="InterPro" id="IPR007642">
    <property type="entry name" value="RNA_pol_Rpb2_2"/>
</dbReference>
<dbReference type="Pfam" id="PF04561">
    <property type="entry name" value="RNA_pol_Rpb2_2"/>
    <property type="match status" value="1"/>
</dbReference>
<dbReference type="PROSITE" id="PS01166">
    <property type="entry name" value="RNA_POL_BETA"/>
    <property type="match status" value="1"/>
</dbReference>
<evidence type="ECO:0000259" key="18">
    <source>
        <dbReference type="Pfam" id="PF04566"/>
    </source>
</evidence>
<dbReference type="Gene3D" id="2.40.270.10">
    <property type="entry name" value="DNA-directed RNA polymerase, subunit 2, domain 6"/>
    <property type="match status" value="1"/>
</dbReference>
<dbReference type="EMBL" id="MK250092">
    <property type="protein sequence ID" value="QDY52415.1"/>
    <property type="molecule type" value="Genomic_DNA"/>
</dbReference>
<dbReference type="GO" id="GO:0003899">
    <property type="term" value="F:DNA-directed RNA polymerase activity"/>
    <property type="evidence" value="ECO:0007669"/>
    <property type="project" value="UniProtKB-EC"/>
</dbReference>
<evidence type="ECO:0000259" key="19">
    <source>
        <dbReference type="Pfam" id="PF04567"/>
    </source>
</evidence>
<feature type="domain" description="DNA-directed RNA polymerase subunit 2 hybrid-binding" evidence="13">
    <location>
        <begin position="742"/>
        <end position="1108"/>
    </location>
</feature>
<feature type="domain" description="RNA polymerase Rpb2" evidence="17">
    <location>
        <begin position="475"/>
        <end position="537"/>
    </location>
</feature>
<dbReference type="Gene3D" id="3.90.1100.10">
    <property type="match status" value="2"/>
</dbReference>
<keyword evidence="5" id="KW-0479">Metal-binding</keyword>
<evidence type="ECO:0000256" key="6">
    <source>
        <dbReference type="ARBA" id="ARBA00022771"/>
    </source>
</evidence>
<dbReference type="PANTHER" id="PTHR20856">
    <property type="entry name" value="DNA-DIRECTED RNA POLYMERASE I SUBUNIT 2"/>
    <property type="match status" value="1"/>
</dbReference>
<dbReference type="Pfam" id="PF04566">
    <property type="entry name" value="RNA_pol_Rpb2_4"/>
    <property type="match status" value="1"/>
</dbReference>
<evidence type="ECO:0000256" key="1">
    <source>
        <dbReference type="ARBA" id="ARBA00006835"/>
    </source>
</evidence>
<dbReference type="InterPro" id="IPR007641">
    <property type="entry name" value="RNA_pol_Rpb2_7"/>
</dbReference>
<evidence type="ECO:0000259" key="13">
    <source>
        <dbReference type="Pfam" id="PF00562"/>
    </source>
</evidence>
<evidence type="ECO:0000259" key="14">
    <source>
        <dbReference type="Pfam" id="PF04560"/>
    </source>
</evidence>
<dbReference type="Pfam" id="PF04565">
    <property type="entry name" value="RNA_pol_Rpb2_3"/>
    <property type="match status" value="1"/>
</dbReference>
<keyword evidence="7" id="KW-0862">Zinc</keyword>
<feature type="domain" description="RNA polymerase beta subunit protrusion" evidence="16">
    <location>
        <begin position="34"/>
        <end position="434"/>
    </location>
</feature>
<feature type="domain" description="RNA polymerase Rpb2" evidence="19">
    <location>
        <begin position="696"/>
        <end position="734"/>
    </location>
</feature>
<evidence type="ECO:0000256" key="11">
    <source>
        <dbReference type="RuleBase" id="RU363031"/>
    </source>
</evidence>
<protein>
    <recommendedName>
        <fullName evidence="11">DNA-directed RNA polymerase subunit beta</fullName>
        <ecNumber evidence="11">2.7.7.6</ecNumber>
    </recommendedName>
</protein>
<dbReference type="FunFam" id="3.90.1800.10:FF:000002">
    <property type="entry name" value="DNA-directed RNA polymerase subunit beta"/>
    <property type="match status" value="1"/>
</dbReference>
<comment type="function">
    <text evidence="11">DNA-dependent RNA polymerase catalyzes the transcription of DNA into RNA using the four ribonucleoside triphosphates as substrates.</text>
</comment>
<feature type="domain" description="RNA polymerase Rpb2" evidence="18">
    <location>
        <begin position="582"/>
        <end position="643"/>
    </location>
</feature>
<dbReference type="Gene3D" id="2.40.50.150">
    <property type="match status" value="1"/>
</dbReference>
<evidence type="ECO:0000256" key="4">
    <source>
        <dbReference type="ARBA" id="ARBA00022695"/>
    </source>
</evidence>
<dbReference type="Pfam" id="PF00562">
    <property type="entry name" value="RNA_pol_Rpb2_6"/>
    <property type="match status" value="1"/>
</dbReference>
<dbReference type="InterPro" id="IPR007647">
    <property type="entry name" value="RNA_pol_Rpb2_5"/>
</dbReference>
<keyword evidence="4 11" id="KW-0548">Nucleotidyltransferase</keyword>
<dbReference type="InterPro" id="IPR007120">
    <property type="entry name" value="DNA-dir_RNAP_su2_dom"/>
</dbReference>
<dbReference type="GO" id="GO:0008270">
    <property type="term" value="F:zinc ion binding"/>
    <property type="evidence" value="ECO:0007669"/>
    <property type="project" value="UniProtKB-KW"/>
</dbReference>
<dbReference type="CDD" id="cd00653">
    <property type="entry name" value="RNA_pol_B_RPB2"/>
    <property type="match status" value="1"/>
</dbReference>
<dbReference type="Pfam" id="PF04567">
    <property type="entry name" value="RNA_pol_Rpb2_5"/>
    <property type="match status" value="1"/>
</dbReference>
<dbReference type="GO" id="GO:0032549">
    <property type="term" value="F:ribonucleoside binding"/>
    <property type="evidence" value="ECO:0007669"/>
    <property type="project" value="InterPro"/>
</dbReference>
<name>A0A5B8III9_9VIRU</name>
<keyword evidence="3 11" id="KW-0808">Transferase</keyword>
<gene>
    <name evidence="20" type="ORF">8_12</name>
</gene>
<comment type="similarity">
    <text evidence="1 10">Belongs to the RNA polymerase beta chain family.</text>
</comment>
<dbReference type="SUPFAM" id="SSF64484">
    <property type="entry name" value="beta and beta-prime subunits of DNA dependent RNA-polymerase"/>
    <property type="match status" value="1"/>
</dbReference>
<dbReference type="GO" id="GO:0006351">
    <property type="term" value="P:DNA-templated transcription"/>
    <property type="evidence" value="ECO:0007669"/>
    <property type="project" value="InterPro"/>
</dbReference>
<dbReference type="InterPro" id="IPR007644">
    <property type="entry name" value="RNA_pol_bsu_protrusion"/>
</dbReference>
<reference evidence="20" key="1">
    <citation type="submission" date="2018-11" db="EMBL/GenBank/DDBJ databases">
        <title>A distinct lineage of giant viruses engineers rhodopsin photosystems in predatory marine eukaryotes.</title>
        <authorList>
            <person name="Needham D.M."/>
            <person name="Yoshizawa S."/>
            <person name="Hosaka T."/>
            <person name="Poirier C."/>
            <person name="Choi C.-J."/>
            <person name="Hehenberger E."/>
            <person name="Irwin N.A.T."/>
            <person name="Wilken S."/>
            <person name="Yung C.-M."/>
            <person name="Bachy C."/>
            <person name="Kurihara R."/>
            <person name="Nakajima Y."/>
            <person name="Kojima K."/>
            <person name="Kimura-Someya T."/>
            <person name="Leonard G."/>
            <person name="Malmstrom R.R."/>
            <person name="Mende D."/>
            <person name="Olson D.K."/>
            <person name="Sudo Y."/>
            <person name="Sudek S."/>
            <person name="Richards T.A."/>
            <person name="DeLong E.F."/>
            <person name="Keeling P.J."/>
            <person name="Santoro A.E."/>
            <person name="Shirouzu M."/>
            <person name="Iwasaki W."/>
            <person name="Worden A.Z."/>
        </authorList>
    </citation>
    <scope>NUCLEOTIDE SEQUENCE</scope>
</reference>
<dbReference type="FunFam" id="2.40.270.10:FF:000006">
    <property type="entry name" value="DNA-directed RNA polymerase subunit beta"/>
    <property type="match status" value="1"/>
</dbReference>
<proteinExistence type="inferred from homology"/>
<evidence type="ECO:0000256" key="2">
    <source>
        <dbReference type="ARBA" id="ARBA00022478"/>
    </source>
</evidence>
<sequence>MENPKKINIKKNINLEKDTWEVIKSYFNQNNGKELIRHQIDSFNVFMKNNIPNIITQSNPLVVYHEFHEEYNKYKYEIQIRFKNPYFTEALVTENNGSSFRMTPNIARLRNFTYASPLHIDVEVKYIEKYDDNFEKSSEKITLLKNISIGKIPIMLNSDFCILNNKDNVSRREHGECIYDPGGYFIVNGNEKAVVPQEKIADNKLYIFRVNKTNNKTICVAEIKSMNDKNFSVPKNFSVRLVKKGNSVVIRANIPNIRQEIPVFILFKALGVESDKEILKYIVHNLDSKNNRLTYLIRDTIMEATPYKSQADAYEYLMKYIISYGQPKDIKIDNIRKKGYIKDILDKDLLPHVGKDRINKLFYLGYMIYNLLKCYCGIRVYDDRDSYTNKRIELSGILLSNLFRQYWSKSVKDMRNSIMKELNSCHNESNILNVVNETNIYKLLKSTTLETGIKYALATGNWGIKTSSNKVGIAQVLSRLNYAATLSHLRRVATPNEKTGKLIAPRKLHNTQWGIVCPAETPEGASVGVVKNLAITTLVTQMVNSKPIYDRIMNYDVIPLTEISDTEDKMVKFEDVEKYGKIFINGNWIGIYMNLKEILDKLKILRRLAIINIYTSLSFYIDTNELFIYTDGGRCIRPLYIVDNQDSDKGLINNLRIKKSDIDNLKNGKFGWNNLLLKSLNTINTLDSNGHSSREIEEGVVEYVDVEESHGCLIAMTQKDLVKQNTYTHCEIHPSTILGILASSIPFPDHNQSPRNTYQSAMGKQAMGVYCSNFRLRMDTLGHILSYPNKPLVSTNNSKILNMDELPNGINAIVAVATYSGYNQEDSIIMNKSAIDKGLFRSTFYRSYRDEEKKNQSSGKEEKFTNPDPKYTKNIKPCNYSKLTEEGFVPENTYVDGDDIIIGKVFPIKETNKTGHIFRDSSTVLRSNESGFIDKNYVNWNNEGHRFCKVRVRSTRIPTVGDKFSSRHGQKGTVGMVYRQEDMPYTKDGIVPDLIMNPHAVPSRMTIAQLVECVLGKACVHLGSHGNGTPFIECNQENIYKILEEANFEKYGNEVLYNGRTGKQMNVSIFIGPTFYQRLKHLVDDKIHSRSHGPIVQLTRQPSEGRARDGGLRFGEMERDCMIAHGTTQFLKERMLDVSDNYRAYICDHCGLKGVVNPDRDIYYCKNCNNQTSFSEVRIPYSCKLLMQEMEAMSVSPKIIT</sequence>
<feature type="domain" description="RNA polymerase Rpb2" evidence="15">
    <location>
        <begin position="243"/>
        <end position="393"/>
    </location>
</feature>
<keyword evidence="6" id="KW-0863">Zinc-finger</keyword>
<evidence type="ECO:0000259" key="16">
    <source>
        <dbReference type="Pfam" id="PF04563"/>
    </source>
</evidence>
<dbReference type="GO" id="GO:0003677">
    <property type="term" value="F:DNA binding"/>
    <property type="evidence" value="ECO:0007669"/>
    <property type="project" value="InterPro"/>
</dbReference>
<evidence type="ECO:0000313" key="20">
    <source>
        <dbReference type="EMBL" id="QDY52415.1"/>
    </source>
</evidence>
<dbReference type="Pfam" id="PF04563">
    <property type="entry name" value="RNA_pol_Rpb2_1"/>
    <property type="match status" value="1"/>
</dbReference>
<evidence type="ECO:0000259" key="17">
    <source>
        <dbReference type="Pfam" id="PF04565"/>
    </source>
</evidence>
<dbReference type="InterPro" id="IPR007121">
    <property type="entry name" value="RNA_pol_bsu_CS"/>
</dbReference>
<accession>A0A5B8III9</accession>
<evidence type="ECO:0000256" key="5">
    <source>
        <dbReference type="ARBA" id="ARBA00022723"/>
    </source>
</evidence>
<dbReference type="GO" id="GO:0000428">
    <property type="term" value="C:DNA-directed RNA polymerase complex"/>
    <property type="evidence" value="ECO:0007669"/>
    <property type="project" value="UniProtKB-KW"/>
</dbReference>
<evidence type="ECO:0000256" key="9">
    <source>
        <dbReference type="ARBA" id="ARBA00048552"/>
    </source>
</evidence>
<dbReference type="InterPro" id="IPR007646">
    <property type="entry name" value="RNA_pol_Rpb2_4"/>
</dbReference>
<keyword evidence="8 11" id="KW-0804">Transcription</keyword>
<dbReference type="InterPro" id="IPR007645">
    <property type="entry name" value="RNA_pol_Rpb2_3"/>
</dbReference>
<dbReference type="InterPro" id="IPR037033">
    <property type="entry name" value="DNA-dir_RNAP_su2_hyb_sf"/>
</dbReference>
<dbReference type="Pfam" id="PF04560">
    <property type="entry name" value="RNA_pol_Rpb2_7"/>
    <property type="match status" value="1"/>
</dbReference>
<feature type="domain" description="RNA polymerase Rpb2" evidence="14">
    <location>
        <begin position="1110"/>
        <end position="1200"/>
    </location>
</feature>